<gene>
    <name evidence="4" type="ORF">APUU_41468S</name>
</gene>
<dbReference type="InterPro" id="IPR036770">
    <property type="entry name" value="Ankyrin_rpt-contain_sf"/>
</dbReference>
<evidence type="ECO:0000256" key="1">
    <source>
        <dbReference type="ARBA" id="ARBA00022737"/>
    </source>
</evidence>
<evidence type="ECO:0000313" key="4">
    <source>
        <dbReference type="EMBL" id="BCS25024.1"/>
    </source>
</evidence>
<dbReference type="Proteomes" id="UP000654913">
    <property type="component" value="Chromosome 4"/>
</dbReference>
<dbReference type="GO" id="GO:0005634">
    <property type="term" value="C:nucleus"/>
    <property type="evidence" value="ECO:0007669"/>
    <property type="project" value="TreeGrafter"/>
</dbReference>
<evidence type="ECO:0000313" key="5">
    <source>
        <dbReference type="Proteomes" id="UP000654913"/>
    </source>
</evidence>
<proteinExistence type="predicted"/>
<sequence>MYLTVHNTPSLQYYLSMLHNNQTVLPTEILLLIARLLNPWDLINLAIAIPGLDHQYKPKYWLPIRDTHGNTLLHICAAHGLDNFLISLFEKKFDLNVTNQHGYTALHSACQHGYESSARLLLNAATSSSGPDPNTPTIGGTTALHLAVKAGNLPTIQLLIDRGADLFACSSGGYTALHWAVDSGHDRVVDLLLSRAEAVLSEQDDLGRTALHLAAWQGRGEIVQRLLEAGADPGVRDRDGYTPADLAGQSRQGDVVWGLRKLDSPRFVQFVSSIIYSVVYGIMRRG</sequence>
<name>A0A7R7XPH9_9EURO</name>
<dbReference type="PANTHER" id="PTHR24193:SF121">
    <property type="entry name" value="ADA2A-CONTAINING COMPLEX COMPONENT 3, ISOFORM D"/>
    <property type="match status" value="1"/>
</dbReference>
<reference evidence="4" key="1">
    <citation type="submission" date="2021-01" db="EMBL/GenBank/DDBJ databases">
        <authorList>
            <consortium name="Aspergillus puulaauensis MK2 genome sequencing consortium"/>
            <person name="Kazuki M."/>
            <person name="Futagami T."/>
        </authorList>
    </citation>
    <scope>NUCLEOTIDE SEQUENCE</scope>
    <source>
        <strain evidence="4">MK2</strain>
    </source>
</reference>
<feature type="repeat" description="ANK" evidence="3">
    <location>
        <begin position="206"/>
        <end position="238"/>
    </location>
</feature>
<dbReference type="SMART" id="SM00248">
    <property type="entry name" value="ANK"/>
    <property type="match status" value="5"/>
</dbReference>
<dbReference type="AlphaFoldDB" id="A0A7R7XPH9"/>
<dbReference type="GO" id="GO:0045944">
    <property type="term" value="P:positive regulation of transcription by RNA polymerase II"/>
    <property type="evidence" value="ECO:0007669"/>
    <property type="project" value="TreeGrafter"/>
</dbReference>
<organism evidence="4 5">
    <name type="scientific">Aspergillus puulaauensis</name>
    <dbReference type="NCBI Taxonomy" id="1220207"/>
    <lineage>
        <taxon>Eukaryota</taxon>
        <taxon>Fungi</taxon>
        <taxon>Dikarya</taxon>
        <taxon>Ascomycota</taxon>
        <taxon>Pezizomycotina</taxon>
        <taxon>Eurotiomycetes</taxon>
        <taxon>Eurotiomycetidae</taxon>
        <taxon>Eurotiales</taxon>
        <taxon>Aspergillaceae</taxon>
        <taxon>Aspergillus</taxon>
    </lineage>
</organism>
<feature type="repeat" description="ANK" evidence="3">
    <location>
        <begin position="172"/>
        <end position="204"/>
    </location>
</feature>
<dbReference type="CDD" id="cd09917">
    <property type="entry name" value="F-box_SF"/>
    <property type="match status" value="1"/>
</dbReference>
<dbReference type="Pfam" id="PF13857">
    <property type="entry name" value="Ank_5"/>
    <property type="match status" value="1"/>
</dbReference>
<evidence type="ECO:0000256" key="2">
    <source>
        <dbReference type="ARBA" id="ARBA00023043"/>
    </source>
</evidence>
<evidence type="ECO:0008006" key="6">
    <source>
        <dbReference type="Google" id="ProtNLM"/>
    </source>
</evidence>
<dbReference type="KEGG" id="apuu:APUU_41468S"/>
<evidence type="ECO:0000256" key="3">
    <source>
        <dbReference type="PROSITE-ProRule" id="PRU00023"/>
    </source>
</evidence>
<keyword evidence="1" id="KW-0677">Repeat</keyword>
<dbReference type="PROSITE" id="PS50297">
    <property type="entry name" value="ANK_REP_REGION"/>
    <property type="match status" value="3"/>
</dbReference>
<keyword evidence="5" id="KW-1185">Reference proteome</keyword>
<dbReference type="PANTHER" id="PTHR24193">
    <property type="entry name" value="ANKYRIN REPEAT PROTEIN"/>
    <property type="match status" value="1"/>
</dbReference>
<dbReference type="GeneID" id="64975029"/>
<dbReference type="SUPFAM" id="SSF48403">
    <property type="entry name" value="Ankyrin repeat"/>
    <property type="match status" value="1"/>
</dbReference>
<dbReference type="Pfam" id="PF12796">
    <property type="entry name" value="Ank_2"/>
    <property type="match status" value="2"/>
</dbReference>
<accession>A0A7R7XPH9</accession>
<protein>
    <recommendedName>
        <fullName evidence="6">Ankyrin repeat-containing domain protein</fullName>
    </recommendedName>
</protein>
<dbReference type="PROSITE" id="PS50088">
    <property type="entry name" value="ANK_REPEAT"/>
    <property type="match status" value="4"/>
</dbReference>
<dbReference type="InterPro" id="IPR050663">
    <property type="entry name" value="Ankyrin-SOCS_Box"/>
</dbReference>
<dbReference type="OrthoDB" id="4772757at2759"/>
<feature type="repeat" description="ANK" evidence="3">
    <location>
        <begin position="101"/>
        <end position="133"/>
    </location>
</feature>
<dbReference type="InterPro" id="IPR002110">
    <property type="entry name" value="Ankyrin_rpt"/>
</dbReference>
<dbReference type="RefSeq" id="XP_041557218.1">
    <property type="nucleotide sequence ID" value="XM_041704654.1"/>
</dbReference>
<dbReference type="GO" id="GO:0000976">
    <property type="term" value="F:transcription cis-regulatory region binding"/>
    <property type="evidence" value="ECO:0007669"/>
    <property type="project" value="TreeGrafter"/>
</dbReference>
<dbReference type="PRINTS" id="PR01415">
    <property type="entry name" value="ANKYRIN"/>
</dbReference>
<keyword evidence="2 3" id="KW-0040">ANK repeat</keyword>
<reference evidence="4" key="2">
    <citation type="submission" date="2021-02" db="EMBL/GenBank/DDBJ databases">
        <title>Aspergillus puulaauensis MK2 genome sequence.</title>
        <authorList>
            <person name="Futagami T."/>
            <person name="Mori K."/>
            <person name="Kadooka C."/>
            <person name="Tanaka T."/>
        </authorList>
    </citation>
    <scope>NUCLEOTIDE SEQUENCE</scope>
    <source>
        <strain evidence="4">MK2</strain>
    </source>
</reference>
<dbReference type="EMBL" id="AP024446">
    <property type="protein sequence ID" value="BCS25024.1"/>
    <property type="molecule type" value="Genomic_DNA"/>
</dbReference>
<dbReference type="Gene3D" id="1.25.40.20">
    <property type="entry name" value="Ankyrin repeat-containing domain"/>
    <property type="match status" value="3"/>
</dbReference>
<feature type="repeat" description="ANK" evidence="3">
    <location>
        <begin position="139"/>
        <end position="171"/>
    </location>
</feature>